<evidence type="ECO:0000313" key="5">
    <source>
        <dbReference type="Proteomes" id="UP000729402"/>
    </source>
</evidence>
<accession>A0A8J6C1D1</accession>
<proteinExistence type="predicted"/>
<evidence type="ECO:0000256" key="1">
    <source>
        <dbReference type="PROSITE-ProRule" id="PRU00047"/>
    </source>
</evidence>
<evidence type="ECO:0000259" key="3">
    <source>
        <dbReference type="PROSITE" id="PS50158"/>
    </source>
</evidence>
<keyword evidence="5" id="KW-1185">Reference proteome</keyword>
<keyword evidence="1" id="KW-0479">Metal-binding</keyword>
<dbReference type="Proteomes" id="UP000729402">
    <property type="component" value="Unassembled WGS sequence"/>
</dbReference>
<organism evidence="4 5">
    <name type="scientific">Zizania palustris</name>
    <name type="common">Northern wild rice</name>
    <dbReference type="NCBI Taxonomy" id="103762"/>
    <lineage>
        <taxon>Eukaryota</taxon>
        <taxon>Viridiplantae</taxon>
        <taxon>Streptophyta</taxon>
        <taxon>Embryophyta</taxon>
        <taxon>Tracheophyta</taxon>
        <taxon>Spermatophyta</taxon>
        <taxon>Magnoliopsida</taxon>
        <taxon>Liliopsida</taxon>
        <taxon>Poales</taxon>
        <taxon>Poaceae</taxon>
        <taxon>BOP clade</taxon>
        <taxon>Oryzoideae</taxon>
        <taxon>Oryzeae</taxon>
        <taxon>Zizaniinae</taxon>
        <taxon>Zizania</taxon>
    </lineage>
</organism>
<feature type="domain" description="CCHC-type" evidence="3">
    <location>
        <begin position="80"/>
        <end position="95"/>
    </location>
</feature>
<dbReference type="GO" id="GO:0003676">
    <property type="term" value="F:nucleic acid binding"/>
    <property type="evidence" value="ECO:0007669"/>
    <property type="project" value="InterPro"/>
</dbReference>
<dbReference type="OrthoDB" id="417598at2759"/>
<gene>
    <name evidence="4" type="ORF">GUJ93_ZPchr0013g37456</name>
</gene>
<dbReference type="AlphaFoldDB" id="A0A8J6C1D1"/>
<dbReference type="EMBL" id="JAAALK010000079">
    <property type="protein sequence ID" value="KAG8096793.1"/>
    <property type="molecule type" value="Genomic_DNA"/>
</dbReference>
<evidence type="ECO:0000313" key="4">
    <source>
        <dbReference type="EMBL" id="KAG8096793.1"/>
    </source>
</evidence>
<keyword evidence="1" id="KW-0862">Zinc</keyword>
<dbReference type="Pfam" id="PF00098">
    <property type="entry name" value="zf-CCHC"/>
    <property type="match status" value="1"/>
</dbReference>
<reference evidence="4" key="2">
    <citation type="submission" date="2021-02" db="EMBL/GenBank/DDBJ databases">
        <authorList>
            <person name="Kimball J.A."/>
            <person name="Haas M.W."/>
            <person name="Macchietto M."/>
            <person name="Kono T."/>
            <person name="Duquette J."/>
            <person name="Shao M."/>
        </authorList>
    </citation>
    <scope>NUCLEOTIDE SEQUENCE</scope>
    <source>
        <tissue evidence="4">Fresh leaf tissue</tissue>
    </source>
</reference>
<feature type="region of interest" description="Disordered" evidence="2">
    <location>
        <begin position="1"/>
        <end position="65"/>
    </location>
</feature>
<feature type="compositionally biased region" description="Basic and acidic residues" evidence="2">
    <location>
        <begin position="17"/>
        <end position="48"/>
    </location>
</feature>
<comment type="caution">
    <text evidence="4">The sequence shown here is derived from an EMBL/GenBank/DDBJ whole genome shotgun (WGS) entry which is preliminary data.</text>
</comment>
<keyword evidence="1" id="KW-0863">Zinc-finger</keyword>
<protein>
    <recommendedName>
        <fullName evidence="3">CCHC-type domain-containing protein</fullName>
    </recommendedName>
</protein>
<dbReference type="GO" id="GO:0008270">
    <property type="term" value="F:zinc ion binding"/>
    <property type="evidence" value="ECO:0007669"/>
    <property type="project" value="UniProtKB-KW"/>
</dbReference>
<dbReference type="InterPro" id="IPR001878">
    <property type="entry name" value="Znf_CCHC"/>
</dbReference>
<name>A0A8J6C1D1_ZIZPA</name>
<sequence>MENPWNVERVSGKRRLPPRDDSGNVDDKSLMNKGGEGFHHRGVGDSEMKFGQNPRMGSSAGFPRKEVKTFKDGRSHEITCFKCGVSGHHQAQCPKATSNAKMLKEVLK</sequence>
<evidence type="ECO:0000256" key="2">
    <source>
        <dbReference type="SAM" id="MobiDB-lite"/>
    </source>
</evidence>
<reference evidence="4" key="1">
    <citation type="journal article" date="2021" name="bioRxiv">
        <title>Whole Genome Assembly and Annotation of Northern Wild Rice, Zizania palustris L., Supports a Whole Genome Duplication in the Zizania Genus.</title>
        <authorList>
            <person name="Haas M."/>
            <person name="Kono T."/>
            <person name="Macchietto M."/>
            <person name="Millas R."/>
            <person name="McGilp L."/>
            <person name="Shao M."/>
            <person name="Duquette J."/>
            <person name="Hirsch C.N."/>
            <person name="Kimball J."/>
        </authorList>
    </citation>
    <scope>NUCLEOTIDE SEQUENCE</scope>
    <source>
        <tissue evidence="4">Fresh leaf tissue</tissue>
    </source>
</reference>
<dbReference type="PROSITE" id="PS50158">
    <property type="entry name" value="ZF_CCHC"/>
    <property type="match status" value="1"/>
</dbReference>